<feature type="chain" id="PRO_5020337739" evidence="1">
    <location>
        <begin position="24"/>
        <end position="397"/>
    </location>
</feature>
<dbReference type="RefSeq" id="WP_129255725.1">
    <property type="nucleotide sequence ID" value="NZ_SAXA01000022.1"/>
</dbReference>
<dbReference type="Proteomes" id="UP000289703">
    <property type="component" value="Unassembled WGS sequence"/>
</dbReference>
<evidence type="ECO:0000313" key="5">
    <source>
        <dbReference type="Proteomes" id="UP000289703"/>
    </source>
</evidence>
<proteinExistence type="predicted"/>
<organism evidence="4 5">
    <name type="scientific">Ancylomarina salipaludis</name>
    <dbReference type="NCBI Taxonomy" id="2501299"/>
    <lineage>
        <taxon>Bacteria</taxon>
        <taxon>Pseudomonadati</taxon>
        <taxon>Bacteroidota</taxon>
        <taxon>Bacteroidia</taxon>
        <taxon>Marinilabiliales</taxon>
        <taxon>Marinifilaceae</taxon>
        <taxon>Ancylomarina</taxon>
    </lineage>
</organism>
<keyword evidence="1" id="KW-0732">Signal</keyword>
<dbReference type="InterPro" id="IPR008302">
    <property type="entry name" value="NamZ"/>
</dbReference>
<evidence type="ECO:0000256" key="1">
    <source>
        <dbReference type="SAM" id="SignalP"/>
    </source>
</evidence>
<feature type="signal peptide" evidence="1">
    <location>
        <begin position="1"/>
        <end position="23"/>
    </location>
</feature>
<accession>A0A4Q1JHY6</accession>
<dbReference type="GO" id="GO:0033922">
    <property type="term" value="F:peptidoglycan beta-N-acetylmuramidase activity"/>
    <property type="evidence" value="ECO:0007669"/>
    <property type="project" value="InterPro"/>
</dbReference>
<evidence type="ECO:0000313" key="4">
    <source>
        <dbReference type="EMBL" id="RXQ87781.1"/>
    </source>
</evidence>
<protein>
    <submittedName>
        <fullName evidence="4">DUF1343 domain-containing protein</fullName>
    </submittedName>
</protein>
<dbReference type="Pfam" id="PF20732">
    <property type="entry name" value="NamZ_C"/>
    <property type="match status" value="1"/>
</dbReference>
<keyword evidence="5" id="KW-1185">Reference proteome</keyword>
<dbReference type="Pfam" id="PF07075">
    <property type="entry name" value="NamZ_N"/>
    <property type="match status" value="1"/>
</dbReference>
<dbReference type="Gene3D" id="3.40.50.12170">
    <property type="entry name" value="Uncharacterised protein PF07075, DUF1343"/>
    <property type="match status" value="1"/>
</dbReference>
<dbReference type="InterPro" id="IPR048502">
    <property type="entry name" value="NamZ_N"/>
</dbReference>
<dbReference type="Gene3D" id="3.90.1150.140">
    <property type="match status" value="1"/>
</dbReference>
<comment type="caution">
    <text evidence="4">The sequence shown here is derived from an EMBL/GenBank/DDBJ whole genome shotgun (WGS) entry which is preliminary data.</text>
</comment>
<gene>
    <name evidence="4" type="ORF">EO244_16165</name>
</gene>
<name>A0A4Q1JHY6_9BACT</name>
<evidence type="ECO:0000259" key="2">
    <source>
        <dbReference type="Pfam" id="PF07075"/>
    </source>
</evidence>
<reference evidence="4 5" key="1">
    <citation type="submission" date="2019-01" db="EMBL/GenBank/DDBJ databases">
        <title>Ancylomarina salipaludis sp. nov., isolated from a salt marsh.</title>
        <authorList>
            <person name="Yoon J.-H."/>
        </authorList>
    </citation>
    <scope>NUCLEOTIDE SEQUENCE [LARGE SCALE GENOMIC DNA]</scope>
    <source>
        <strain evidence="4 5">SHSM-M15</strain>
    </source>
</reference>
<feature type="domain" description="Peptidoglycan beta-N-acetylmuramidase NamZ N-terminal" evidence="2">
    <location>
        <begin position="49"/>
        <end position="247"/>
    </location>
</feature>
<dbReference type="PANTHER" id="PTHR42915">
    <property type="entry name" value="HYPOTHETICAL 460 KDA PROTEIN IN FEUA-SIGW INTERGENIC REGION [PRECURSOR]"/>
    <property type="match status" value="1"/>
</dbReference>
<dbReference type="OrthoDB" id="9801061at2"/>
<dbReference type="EMBL" id="SAXA01000022">
    <property type="protein sequence ID" value="RXQ87781.1"/>
    <property type="molecule type" value="Genomic_DNA"/>
</dbReference>
<dbReference type="InterPro" id="IPR048503">
    <property type="entry name" value="NamZ_C"/>
</dbReference>
<dbReference type="PANTHER" id="PTHR42915:SF1">
    <property type="entry name" value="PEPTIDOGLYCAN BETA-N-ACETYLMURAMIDASE NAMZ"/>
    <property type="match status" value="1"/>
</dbReference>
<feature type="domain" description="Peptidoglycan beta-N-acetylmuramidase NamZ C-terminal" evidence="3">
    <location>
        <begin position="252"/>
        <end position="393"/>
    </location>
</feature>
<dbReference type="AlphaFoldDB" id="A0A4Q1JHY6"/>
<dbReference type="PIRSF" id="PIRSF016719">
    <property type="entry name" value="UCP016719"/>
    <property type="match status" value="1"/>
</dbReference>
<sequence length="397" mass="45134">MLRNKAKLLTFILCFLILQTACSQNKADKIRPAAECFSTYQSILKGKKVALVANQASLVGGDHLVDFLLSKNINLIKIFSPEHGFRGNVDAGEKVMDGIDPKTKRPIVSLYGKHKKPYPDDLKGVDMVVFDLQDVGVRFYTYLSTLHYVMEACAENQVPLLVLDRPNPNAHYIDGPVLESDCKSFVGLHSVPIVYGMTIGEYALMINGEKWLKNGIQCQLTVVPCENWTRNSRYELPVKPSPNLPNYQAIQLYPSLCFFEGTVMSAGRGTDYPFQIYGHPKMNKTKFEFKPRSIPGASKNPKFKGRVCQGEDLRTINIDSFRLKKQLDLSFLLKAYSELKDSTQFFNTFFEKLAGTKGLRQQIIQGQSENQIRKSWQGNLDKFKMIRQKYLLYPENE</sequence>
<evidence type="ECO:0000259" key="3">
    <source>
        <dbReference type="Pfam" id="PF20732"/>
    </source>
</evidence>